<feature type="domain" description="HTH luxR-type" evidence="4">
    <location>
        <begin position="804"/>
        <end position="869"/>
    </location>
</feature>
<evidence type="ECO:0000259" key="4">
    <source>
        <dbReference type="PROSITE" id="PS50043"/>
    </source>
</evidence>
<dbReference type="GO" id="GO:0006355">
    <property type="term" value="P:regulation of DNA-templated transcription"/>
    <property type="evidence" value="ECO:0007669"/>
    <property type="project" value="InterPro"/>
</dbReference>
<keyword evidence="6" id="KW-1185">Reference proteome</keyword>
<dbReference type="SUPFAM" id="SSF46894">
    <property type="entry name" value="C-terminal effector domain of the bipartite response regulators"/>
    <property type="match status" value="1"/>
</dbReference>
<evidence type="ECO:0000313" key="5">
    <source>
        <dbReference type="EMBL" id="ORW18066.1"/>
    </source>
</evidence>
<evidence type="ECO:0000256" key="3">
    <source>
        <dbReference type="ARBA" id="ARBA00023163"/>
    </source>
</evidence>
<dbReference type="Proteomes" id="UP000193108">
    <property type="component" value="Unassembled WGS sequence"/>
</dbReference>
<comment type="caution">
    <text evidence="5">The sequence shown here is derived from an EMBL/GenBank/DDBJ whole genome shotgun (WGS) entry which is preliminary data.</text>
</comment>
<dbReference type="SMART" id="SM00421">
    <property type="entry name" value="HTH_LUXR"/>
    <property type="match status" value="1"/>
</dbReference>
<dbReference type="PANTHER" id="PTHR44688:SF16">
    <property type="entry name" value="DNA-BINDING TRANSCRIPTIONAL ACTIVATOR DEVR_DOSR"/>
    <property type="match status" value="1"/>
</dbReference>
<dbReference type="Gene3D" id="1.10.10.10">
    <property type="entry name" value="Winged helix-like DNA-binding domain superfamily/Winged helix DNA-binding domain"/>
    <property type="match status" value="1"/>
</dbReference>
<dbReference type="PROSITE" id="PS50043">
    <property type="entry name" value="HTH_LUXR_2"/>
    <property type="match status" value="1"/>
</dbReference>
<dbReference type="InterPro" id="IPR036388">
    <property type="entry name" value="WH-like_DNA-bd_sf"/>
</dbReference>
<proteinExistence type="predicted"/>
<dbReference type="InterPro" id="IPR027417">
    <property type="entry name" value="P-loop_NTPase"/>
</dbReference>
<accession>A0A1X1Z483</accession>
<dbReference type="InterPro" id="IPR016032">
    <property type="entry name" value="Sig_transdc_resp-reg_C-effctor"/>
</dbReference>
<keyword evidence="1" id="KW-0805">Transcription regulation</keyword>
<dbReference type="Pfam" id="PF00196">
    <property type="entry name" value="GerE"/>
    <property type="match status" value="1"/>
</dbReference>
<dbReference type="SUPFAM" id="SSF52540">
    <property type="entry name" value="P-loop containing nucleoside triphosphate hydrolases"/>
    <property type="match status" value="1"/>
</dbReference>
<dbReference type="PRINTS" id="PR00038">
    <property type="entry name" value="HTHLUXR"/>
</dbReference>
<dbReference type="CDD" id="cd06170">
    <property type="entry name" value="LuxR_C_like"/>
    <property type="match status" value="1"/>
</dbReference>
<dbReference type="STRING" id="1782.AWC18_16640"/>
<evidence type="ECO:0000313" key="6">
    <source>
        <dbReference type="Proteomes" id="UP000193108"/>
    </source>
</evidence>
<name>A0A1X1Z483_MYCNO</name>
<dbReference type="AlphaFoldDB" id="A0A1X1Z483"/>
<dbReference type="PROSITE" id="PS00622">
    <property type="entry name" value="HTH_LUXR_1"/>
    <property type="match status" value="1"/>
</dbReference>
<reference evidence="5 6" key="1">
    <citation type="submission" date="2016-01" db="EMBL/GenBank/DDBJ databases">
        <title>The new phylogeny of the genus Mycobacterium.</title>
        <authorList>
            <person name="Tarcisio F."/>
            <person name="Conor M."/>
            <person name="Antonella G."/>
            <person name="Elisabetta G."/>
            <person name="Giulia F.S."/>
            <person name="Sara T."/>
            <person name="Anna F."/>
            <person name="Clotilde B."/>
            <person name="Roberto B."/>
            <person name="Veronica D.S."/>
            <person name="Fabio R."/>
            <person name="Monica P."/>
            <person name="Olivier J."/>
            <person name="Enrico T."/>
            <person name="Nicola S."/>
        </authorList>
    </citation>
    <scope>NUCLEOTIDE SEQUENCE [LARGE SCALE GENOMIC DNA]</scope>
    <source>
        <strain evidence="5 6">DSM 44164</strain>
    </source>
</reference>
<dbReference type="InterPro" id="IPR000792">
    <property type="entry name" value="Tscrpt_reg_LuxR_C"/>
</dbReference>
<gene>
    <name evidence="5" type="ORF">AWC18_16640</name>
</gene>
<evidence type="ECO:0000256" key="1">
    <source>
        <dbReference type="ARBA" id="ARBA00023015"/>
    </source>
</evidence>
<dbReference type="RefSeq" id="WP_085139442.1">
    <property type="nucleotide sequence ID" value="NZ_LQPI01000060.1"/>
</dbReference>
<keyword evidence="2" id="KW-0238">DNA-binding</keyword>
<dbReference type="PANTHER" id="PTHR44688">
    <property type="entry name" value="DNA-BINDING TRANSCRIPTIONAL ACTIVATOR DEVR_DOSR"/>
    <property type="match status" value="1"/>
</dbReference>
<dbReference type="GO" id="GO:0003677">
    <property type="term" value="F:DNA binding"/>
    <property type="evidence" value="ECO:0007669"/>
    <property type="project" value="UniProtKB-KW"/>
</dbReference>
<evidence type="ECO:0000256" key="2">
    <source>
        <dbReference type="ARBA" id="ARBA00023125"/>
    </source>
</evidence>
<organism evidence="5 6">
    <name type="scientific">Mycolicibacter nonchromogenicus</name>
    <name type="common">Mycobacterium nonchromogenicum</name>
    <dbReference type="NCBI Taxonomy" id="1782"/>
    <lineage>
        <taxon>Bacteria</taxon>
        <taxon>Bacillati</taxon>
        <taxon>Actinomycetota</taxon>
        <taxon>Actinomycetes</taxon>
        <taxon>Mycobacteriales</taxon>
        <taxon>Mycobacteriaceae</taxon>
        <taxon>Mycolicibacter</taxon>
    </lineage>
</organism>
<protein>
    <submittedName>
        <fullName evidence="5">Helix-turn-helix transcriptional regulator</fullName>
    </submittedName>
</protein>
<keyword evidence="3" id="KW-0804">Transcription</keyword>
<sequence>MCLAWPLAGRAAEMQTLQEAISSPEISGVVVCGAAGVGKSRICREALSVAESQRREIRWAVCTTSAHSVPLATFAAWAPSGVTDMVQLLRGVIEALTAGPSGEAVVAVDDVHLIDDLSAFVVHQIVQRGLAKVILSVRDGESIPAVVQEIWTAGRFERLGLQPLSLDDTAGLLASALGGPVDLEAGQRLWKLTLGNVLYLRNIVEHEVAEGRIVRENGLWRWIGDPIIPPSLAEFIEPRIGSLPGPVSDVIDVLAVGEPIDLAPLTRITSAAAVEEAETRGLIVLEPAMGGVEVRLAHPLYGEVCRSRAATTRLRRLRGLVAAELAAAEDPDDVAAVVRRATLTVESDLPPDPDLFARAAQGAVWLADLALADRLAQAAIRAGAGPEPSFVSAHALSWLGRGEQAETMLAHVDEGKLTDRDRARLAFLRASNMLWALGEPHRAKELMDAASRTVSAQGRSYIDAFLAVYWFATDELESARQACEHLDLDDLPPVVGAEIAWVLSTISADAGRLSEAVAAADTGYTVAARSLDAPHMLFNIADSHVSALVLAGRCGDALTVAEGVRRQAADLPGAAQLLGAAIAGRAALAAGRLDIALPLLEQAAMGFSDSGHLSGWGYRYLIPRVAALAMAGHAGEADVAFDALDRLQRPFRSLDYERSLARAWVAAGQGAVTEAIALALSASERVRAKGQFAAEVMCLQTATQLGDSSGASRLRELEAIVEGLRVGIAARFATALHSGDDAELAAVADDFERSGDLVAAIDALAQAALACRRQDLRGTALGYCARAGALAEHCGGASTPALRQAAEPLPLTDRETEIVMLIGEGLSNRAVAERLTLSIRTVESHIYRAMMKTGTSNRDELAALRPRNRLGS</sequence>
<dbReference type="EMBL" id="LQPI01000060">
    <property type="protein sequence ID" value="ORW18066.1"/>
    <property type="molecule type" value="Genomic_DNA"/>
</dbReference>
<dbReference type="Gene3D" id="3.40.50.300">
    <property type="entry name" value="P-loop containing nucleotide triphosphate hydrolases"/>
    <property type="match status" value="1"/>
</dbReference>